<name>A0A4S1DZD3_9FLAO</name>
<dbReference type="InterPro" id="IPR003476">
    <property type="entry name" value="Glyco_hydro_42"/>
</dbReference>
<feature type="chain" id="PRO_5020916060" evidence="6">
    <location>
        <begin position="25"/>
        <end position="996"/>
    </location>
</feature>
<keyword evidence="2 6" id="KW-0732">Signal</keyword>
<dbReference type="InterPro" id="IPR029062">
    <property type="entry name" value="Class_I_gatase-like"/>
</dbReference>
<dbReference type="AlphaFoldDB" id="A0A4S1DZD3"/>
<evidence type="ECO:0000313" key="8">
    <source>
        <dbReference type="EMBL" id="TGV02968.1"/>
    </source>
</evidence>
<dbReference type="RefSeq" id="WP_135876710.1">
    <property type="nucleotide sequence ID" value="NZ_SRSO01000009.1"/>
</dbReference>
<evidence type="ECO:0000313" key="9">
    <source>
        <dbReference type="Proteomes" id="UP000307602"/>
    </source>
</evidence>
<dbReference type="Gene3D" id="3.40.50.880">
    <property type="match status" value="1"/>
</dbReference>
<dbReference type="GO" id="GO:0046872">
    <property type="term" value="F:metal ion binding"/>
    <property type="evidence" value="ECO:0007669"/>
    <property type="project" value="UniProtKB-KW"/>
</dbReference>
<dbReference type="InterPro" id="IPR026444">
    <property type="entry name" value="Secre_tail"/>
</dbReference>
<keyword evidence="5" id="KW-0326">Glycosidase</keyword>
<comment type="caution">
    <text evidence="8">The sequence shown here is derived from an EMBL/GenBank/DDBJ whole genome shotgun (WGS) entry which is preliminary data.</text>
</comment>
<keyword evidence="9" id="KW-1185">Reference proteome</keyword>
<keyword evidence="3" id="KW-0378">Hydrolase</keyword>
<dbReference type="SUPFAM" id="SSF51445">
    <property type="entry name" value="(Trans)glycosidases"/>
    <property type="match status" value="1"/>
</dbReference>
<dbReference type="NCBIfam" id="TIGR04183">
    <property type="entry name" value="Por_Secre_tail"/>
    <property type="match status" value="1"/>
</dbReference>
<organism evidence="8 9">
    <name type="scientific">Flavivirga rizhaonensis</name>
    <dbReference type="NCBI Taxonomy" id="2559571"/>
    <lineage>
        <taxon>Bacteria</taxon>
        <taxon>Pseudomonadati</taxon>
        <taxon>Bacteroidota</taxon>
        <taxon>Flavobacteriia</taxon>
        <taxon>Flavobacteriales</taxon>
        <taxon>Flavobacteriaceae</taxon>
        <taxon>Flavivirga</taxon>
    </lineage>
</organism>
<dbReference type="Pfam" id="PF02449">
    <property type="entry name" value="Glyco_hydro_42"/>
    <property type="match status" value="1"/>
</dbReference>
<dbReference type="OrthoDB" id="1387316at2"/>
<dbReference type="EMBL" id="SRSO01000009">
    <property type="protein sequence ID" value="TGV02968.1"/>
    <property type="molecule type" value="Genomic_DNA"/>
</dbReference>
<dbReference type="PANTHER" id="PTHR36447:SF2">
    <property type="entry name" value="BETA-GALACTOSIDASE YESZ"/>
    <property type="match status" value="1"/>
</dbReference>
<evidence type="ECO:0000256" key="6">
    <source>
        <dbReference type="SAM" id="SignalP"/>
    </source>
</evidence>
<dbReference type="InterPro" id="IPR017853">
    <property type="entry name" value="GH"/>
</dbReference>
<evidence type="ECO:0000256" key="2">
    <source>
        <dbReference type="ARBA" id="ARBA00022729"/>
    </source>
</evidence>
<evidence type="ECO:0000256" key="4">
    <source>
        <dbReference type="ARBA" id="ARBA00022833"/>
    </source>
</evidence>
<dbReference type="GO" id="GO:0009341">
    <property type="term" value="C:beta-galactosidase complex"/>
    <property type="evidence" value="ECO:0007669"/>
    <property type="project" value="InterPro"/>
</dbReference>
<protein>
    <submittedName>
        <fullName evidence="8">T9SS type A sorting domain-containing protein</fullName>
    </submittedName>
</protein>
<dbReference type="Gene3D" id="3.20.20.80">
    <property type="entry name" value="Glycosidases"/>
    <property type="match status" value="1"/>
</dbReference>
<dbReference type="Proteomes" id="UP000307602">
    <property type="component" value="Unassembled WGS sequence"/>
</dbReference>
<sequence>MKKKIQQLLFVFVVLLGIQHTCFAQLEQTALDKISALEALIIQAETKGIDVLKEKMTVRTAQVFLEYANWDENNITINTDFFNKVSIYKSNASTLANDLPDFERSEVILMLDEAIETANKLISGEIKRKPSPKVDWTDVSISGNQILFQGKPVFMSDYSWKPSIPKLTDFFGNKDGVFMTPRDVFNDSGSIRSSLLNNINGKTNSTFGFIFLNHKGVPDWAETKYGPGFRMREDTFTGYDIDNPGAREMQSFLLGGTVPLMKGKKYTDLGYMLCNEPHFITTKDGTNNVWASGPVSEHSIAKFKTWLQTKHGSIANLNTLWGTSFPSFNDITIDIPIEKALKGTPKWYDWQRFNMDRVTEWYQFLKDEINKHDPEAKVHIKLIPGMWTGNRRDHGLDFEALTELSTIIGNDAASHNSYMWGPKQEWESRYNFEWREMCMSYDFFKSVSPNSINFNSEGHFLSTTRFRDLYLKPSYTRMAYWLAYIQGLNVIQTWLWAREDDGNGNMSIRSQAGTGYAGSNNQQPRTVNALEATVIDLNAHSEHIAALQNVRKSIRIFNTNTTGINKEGNMDDTFHLYESLFFDGLSIGFATENIIRKQNNSLWDAILVYKTDFVTDDEFNALQEYLDGGGTVVIDAVSLKKDEYGRTRSTTLNTNSGGVIISASDVSDFANKAKSVANTKQRFPNITLSESNDLGLKGCVWRAYTSSEDKEIISIVNIGKTKASITLGLKGASNAIICKNLLTGQKLDANFEMNPEAVLLLEVREKTAEDSQFTIGVNGETCPEKKNGKISIVADVEQNYEVTFNGTSTNFNKELDLENIVPGTYDLCISVVGDTFNQCYTLEVESASEITGKSSYNANKISVEIEEGTAPFTVNVNGELVYETYSDSFSLEVNHGDVMQVKSSKSCEGAFTKTINFSGHIKAFPNPTKGMVEYMIPTKEKQVTVNIYNIQSQLISSKVYPVKSGKVHLSLKDKPVGIYFAKVLLNEPINIKIIKN</sequence>
<reference evidence="8 9" key="1">
    <citation type="submission" date="2019-04" db="EMBL/GenBank/DDBJ databases">
        <authorList>
            <person name="Liu A."/>
        </authorList>
    </citation>
    <scope>NUCLEOTIDE SEQUENCE [LARGE SCALE GENOMIC DNA]</scope>
    <source>
        <strain evidence="8 9">RZ03</strain>
    </source>
</reference>
<evidence type="ECO:0000256" key="3">
    <source>
        <dbReference type="ARBA" id="ARBA00022801"/>
    </source>
</evidence>
<keyword evidence="1" id="KW-0479">Metal-binding</keyword>
<evidence type="ECO:0000256" key="1">
    <source>
        <dbReference type="ARBA" id="ARBA00022723"/>
    </source>
</evidence>
<dbReference type="InterPro" id="IPR013529">
    <property type="entry name" value="Glyco_hydro_42_N"/>
</dbReference>
<evidence type="ECO:0000256" key="5">
    <source>
        <dbReference type="ARBA" id="ARBA00023295"/>
    </source>
</evidence>
<gene>
    <name evidence="8" type="ORF">EM932_08240</name>
</gene>
<evidence type="ECO:0000259" key="7">
    <source>
        <dbReference type="Pfam" id="PF02449"/>
    </source>
</evidence>
<proteinExistence type="predicted"/>
<feature type="signal peptide" evidence="6">
    <location>
        <begin position="1"/>
        <end position="24"/>
    </location>
</feature>
<keyword evidence="4" id="KW-0862">Zinc</keyword>
<accession>A0A4S1DZD3</accession>
<dbReference type="PANTHER" id="PTHR36447">
    <property type="entry name" value="BETA-GALACTOSIDASE GANA"/>
    <property type="match status" value="1"/>
</dbReference>
<feature type="domain" description="Glycoside hydrolase family 42 N-terminal" evidence="7">
    <location>
        <begin position="296"/>
        <end position="506"/>
    </location>
</feature>
<dbReference type="GO" id="GO:0004565">
    <property type="term" value="F:beta-galactosidase activity"/>
    <property type="evidence" value="ECO:0007669"/>
    <property type="project" value="InterPro"/>
</dbReference>
<dbReference type="GO" id="GO:0005975">
    <property type="term" value="P:carbohydrate metabolic process"/>
    <property type="evidence" value="ECO:0007669"/>
    <property type="project" value="InterPro"/>
</dbReference>